<accession>W3WQT1</accession>
<evidence type="ECO:0000313" key="2">
    <source>
        <dbReference type="EMBL" id="ETS76203.1"/>
    </source>
</evidence>
<dbReference type="OrthoDB" id="1577640at2759"/>
<keyword evidence="3" id="KW-1185">Reference proteome</keyword>
<dbReference type="InParanoid" id="W3WQT1"/>
<feature type="compositionally biased region" description="Basic and acidic residues" evidence="1">
    <location>
        <begin position="130"/>
        <end position="141"/>
    </location>
</feature>
<dbReference type="RefSeq" id="XP_007838362.1">
    <property type="nucleotide sequence ID" value="XM_007840171.1"/>
</dbReference>
<dbReference type="HOGENOM" id="CLU_831852_0_0_1"/>
<reference evidence="3" key="1">
    <citation type="journal article" date="2015" name="BMC Genomics">
        <title>Genomic and transcriptomic analysis of the endophytic fungus Pestalotiopsis fici reveals its lifestyle and high potential for synthesis of natural products.</title>
        <authorList>
            <person name="Wang X."/>
            <person name="Zhang X."/>
            <person name="Liu L."/>
            <person name="Xiang M."/>
            <person name="Wang W."/>
            <person name="Sun X."/>
            <person name="Che Y."/>
            <person name="Guo L."/>
            <person name="Liu G."/>
            <person name="Guo L."/>
            <person name="Wang C."/>
            <person name="Yin W.B."/>
            <person name="Stadler M."/>
            <person name="Zhang X."/>
            <person name="Liu X."/>
        </authorList>
    </citation>
    <scope>NUCLEOTIDE SEQUENCE [LARGE SCALE GENOMIC DNA]</scope>
    <source>
        <strain evidence="3">W106-1 / CGMCC3.15140</strain>
    </source>
</reference>
<dbReference type="AlphaFoldDB" id="W3WQT1"/>
<dbReference type="GeneID" id="19276603"/>
<sequence>MLNTTKLVAIESSSQNISSKLHQINSRVEAIQEPSMRISTHLPVLQDSVDSVAHRVEYQSGLILDRIQKGSQNVQEGIHQSMEIQFKQQQEEFEKRFGQLFKMLQRPDPNVSVAPSTLQELCDSVQTPKQRRDRDLPEDTIHSNSRAVTRMSQDILQRTSVTGRECICHRSWRAATGKSTQMGHVYFSSAFATQRHWPSCPQSQWAPTQSRKTWGVKYTGLTRILKAAVDISFSYTFGAGGFSICPNFTYYPTVNDETDCAFQVLEVLYSASWRTNREKMELLMASCIKKLVKIFDGKKALPWSVNDRNESLVHCMTEIVRFKPILGTRQILTV</sequence>
<dbReference type="Proteomes" id="UP000030651">
    <property type="component" value="Unassembled WGS sequence"/>
</dbReference>
<dbReference type="EMBL" id="KI912117">
    <property type="protein sequence ID" value="ETS76203.1"/>
    <property type="molecule type" value="Genomic_DNA"/>
</dbReference>
<feature type="region of interest" description="Disordered" evidence="1">
    <location>
        <begin position="123"/>
        <end position="142"/>
    </location>
</feature>
<proteinExistence type="predicted"/>
<name>W3WQT1_PESFW</name>
<dbReference type="KEGG" id="pfy:PFICI_11590"/>
<organism evidence="2 3">
    <name type="scientific">Pestalotiopsis fici (strain W106-1 / CGMCC3.15140)</name>
    <dbReference type="NCBI Taxonomy" id="1229662"/>
    <lineage>
        <taxon>Eukaryota</taxon>
        <taxon>Fungi</taxon>
        <taxon>Dikarya</taxon>
        <taxon>Ascomycota</taxon>
        <taxon>Pezizomycotina</taxon>
        <taxon>Sordariomycetes</taxon>
        <taxon>Xylariomycetidae</taxon>
        <taxon>Amphisphaeriales</taxon>
        <taxon>Sporocadaceae</taxon>
        <taxon>Pestalotiopsis</taxon>
    </lineage>
</organism>
<evidence type="ECO:0000256" key="1">
    <source>
        <dbReference type="SAM" id="MobiDB-lite"/>
    </source>
</evidence>
<gene>
    <name evidence="2" type="ORF">PFICI_11590</name>
</gene>
<protein>
    <submittedName>
        <fullName evidence="2">Uncharacterized protein</fullName>
    </submittedName>
</protein>
<evidence type="ECO:0000313" key="3">
    <source>
        <dbReference type="Proteomes" id="UP000030651"/>
    </source>
</evidence>